<keyword evidence="9" id="KW-0812">Transmembrane</keyword>
<dbReference type="Proteomes" id="UP000515121">
    <property type="component" value="Unplaced"/>
</dbReference>
<dbReference type="GO" id="GO:0020037">
    <property type="term" value="F:heme binding"/>
    <property type="evidence" value="ECO:0007669"/>
    <property type="project" value="InterPro"/>
</dbReference>
<evidence type="ECO:0000256" key="7">
    <source>
        <dbReference type="ARBA" id="ARBA00023033"/>
    </source>
</evidence>
<keyword evidence="7" id="KW-0503">Monooxygenase</keyword>
<evidence type="ECO:0000313" key="11">
    <source>
        <dbReference type="RefSeq" id="XP_022765609.1"/>
    </source>
</evidence>
<keyword evidence="3 8" id="KW-0349">Heme</keyword>
<evidence type="ECO:0000256" key="6">
    <source>
        <dbReference type="ARBA" id="ARBA00023004"/>
    </source>
</evidence>
<feature type="transmembrane region" description="Helical" evidence="9">
    <location>
        <begin position="67"/>
        <end position="83"/>
    </location>
</feature>
<keyword evidence="10" id="KW-1185">Reference proteome</keyword>
<keyword evidence="9" id="KW-1133">Transmembrane helix</keyword>
<dbReference type="GO" id="GO:0004497">
    <property type="term" value="F:monooxygenase activity"/>
    <property type="evidence" value="ECO:0007669"/>
    <property type="project" value="UniProtKB-KW"/>
</dbReference>
<dbReference type="PANTHER" id="PTHR24296">
    <property type="entry name" value="CYTOCHROME P450"/>
    <property type="match status" value="1"/>
</dbReference>
<sequence>MTSFSNMANLKYADDQTRTAARPAAFHIYLFSYTKFWYLSLIWVSRNISAGIIYFMSFFLPQPTMGAFFLSSAVIILLIAIFISTPFVLALVGALTMVLIIFTASFLFLHVTELISKDKRPPVAGLVLHMLVRFNRLFDYLTSLAKKHSTYRLIMPFHSEIYTADPVNIEYILRTNFPNYGRGAHTEIMRDLFGDGIFAVDGEKWRHQRKLASYEFSTKVLREYSTSVFQDNAAKLVSKVSLMAVANHAMNLQDIFMKSTLDSIFKVGFGVDLNALSGSDEFGNRFTKAFDDSNVIVYWRYVDLFWKVKRFLNIGLEAALKRNVKIIDEFIFELIQCKREQMKKEKLVREKEDILSRFLMESERDPENMTDQYLRDIILNFMIAGKDSLANTLTWFFYMLCKHPLVQGKVVQEVKEATQAKDYMCADEFSRLLTEEALEQMQYLHAALTETLRLYPAVPVDGKNAAENDVLPDGFKVKKGDGVSYMAYAMGRMTYVWGEDADEYRPERWLDNGNFRPDSPFKFTAFQAGPRICLGKEFAYRQMKILAAVLLHFFQFRLVDETKEATYRTMFTLHMAEGLYVYAFPRA</sequence>
<evidence type="ECO:0000256" key="2">
    <source>
        <dbReference type="ARBA" id="ARBA00010617"/>
    </source>
</evidence>
<name>A0A6P6AL67_DURZI</name>
<evidence type="ECO:0000256" key="8">
    <source>
        <dbReference type="PIRSR" id="PIRSR602403-1"/>
    </source>
</evidence>
<protein>
    <submittedName>
        <fullName evidence="11">Cytochrome P450 704C1-like isoform X1</fullName>
    </submittedName>
</protein>
<dbReference type="InterPro" id="IPR002403">
    <property type="entry name" value="Cyt_P450_E_grp-IV"/>
</dbReference>
<dbReference type="GeneID" id="111310423"/>
<evidence type="ECO:0000256" key="4">
    <source>
        <dbReference type="ARBA" id="ARBA00022723"/>
    </source>
</evidence>
<dbReference type="OrthoDB" id="1470350at2759"/>
<accession>A0A6P6AL67</accession>
<evidence type="ECO:0000313" key="10">
    <source>
        <dbReference type="Proteomes" id="UP000515121"/>
    </source>
</evidence>
<comment type="similarity">
    <text evidence="2">Belongs to the cytochrome P450 family.</text>
</comment>
<proteinExistence type="inferred from homology"/>
<organism evidence="10 11">
    <name type="scientific">Durio zibethinus</name>
    <name type="common">Durian</name>
    <dbReference type="NCBI Taxonomy" id="66656"/>
    <lineage>
        <taxon>Eukaryota</taxon>
        <taxon>Viridiplantae</taxon>
        <taxon>Streptophyta</taxon>
        <taxon>Embryophyta</taxon>
        <taxon>Tracheophyta</taxon>
        <taxon>Spermatophyta</taxon>
        <taxon>Magnoliopsida</taxon>
        <taxon>eudicotyledons</taxon>
        <taxon>Gunneridae</taxon>
        <taxon>Pentapetalae</taxon>
        <taxon>rosids</taxon>
        <taxon>malvids</taxon>
        <taxon>Malvales</taxon>
        <taxon>Malvaceae</taxon>
        <taxon>Helicteroideae</taxon>
        <taxon>Durio</taxon>
    </lineage>
</organism>
<evidence type="ECO:0000256" key="3">
    <source>
        <dbReference type="ARBA" id="ARBA00022617"/>
    </source>
</evidence>
<dbReference type="PRINTS" id="PR00465">
    <property type="entry name" value="EP450IV"/>
</dbReference>
<feature type="binding site" description="axial binding residue" evidence="8">
    <location>
        <position position="533"/>
    </location>
    <ligand>
        <name>heme</name>
        <dbReference type="ChEBI" id="CHEBI:30413"/>
    </ligand>
    <ligandPart>
        <name>Fe</name>
        <dbReference type="ChEBI" id="CHEBI:18248"/>
    </ligandPart>
</feature>
<gene>
    <name evidence="11" type="primary">LOC111310423</name>
</gene>
<reference evidence="11" key="1">
    <citation type="submission" date="2025-08" db="UniProtKB">
        <authorList>
            <consortium name="RefSeq"/>
        </authorList>
    </citation>
    <scope>IDENTIFICATION</scope>
    <source>
        <tissue evidence="11">Fruit stalk</tissue>
    </source>
</reference>
<dbReference type="PRINTS" id="PR00385">
    <property type="entry name" value="P450"/>
</dbReference>
<dbReference type="CDD" id="cd11064">
    <property type="entry name" value="CYP86A"/>
    <property type="match status" value="1"/>
</dbReference>
<keyword evidence="6 8" id="KW-0408">Iron</keyword>
<dbReference type="Gene3D" id="1.10.630.10">
    <property type="entry name" value="Cytochrome P450"/>
    <property type="match status" value="1"/>
</dbReference>
<dbReference type="GO" id="GO:0005506">
    <property type="term" value="F:iron ion binding"/>
    <property type="evidence" value="ECO:0007669"/>
    <property type="project" value="InterPro"/>
</dbReference>
<dbReference type="GO" id="GO:0016705">
    <property type="term" value="F:oxidoreductase activity, acting on paired donors, with incorporation or reduction of molecular oxygen"/>
    <property type="evidence" value="ECO:0007669"/>
    <property type="project" value="InterPro"/>
</dbReference>
<feature type="transmembrane region" description="Helical" evidence="9">
    <location>
        <begin position="89"/>
        <end position="111"/>
    </location>
</feature>
<keyword evidence="5" id="KW-0560">Oxidoreductase</keyword>
<evidence type="ECO:0000256" key="9">
    <source>
        <dbReference type="SAM" id="Phobius"/>
    </source>
</evidence>
<dbReference type="AlphaFoldDB" id="A0A6P6AL67"/>
<dbReference type="InterPro" id="IPR036396">
    <property type="entry name" value="Cyt_P450_sf"/>
</dbReference>
<dbReference type="KEGG" id="dzi:111310423"/>
<dbReference type="RefSeq" id="XP_022765609.1">
    <property type="nucleotide sequence ID" value="XM_022909874.1"/>
</dbReference>
<comment type="cofactor">
    <cofactor evidence="1 8">
        <name>heme</name>
        <dbReference type="ChEBI" id="CHEBI:30413"/>
    </cofactor>
</comment>
<keyword evidence="9" id="KW-0472">Membrane</keyword>
<dbReference type="Pfam" id="PF00067">
    <property type="entry name" value="p450"/>
    <property type="match status" value="1"/>
</dbReference>
<evidence type="ECO:0000256" key="1">
    <source>
        <dbReference type="ARBA" id="ARBA00001971"/>
    </source>
</evidence>
<dbReference type="SUPFAM" id="SSF48264">
    <property type="entry name" value="Cytochrome P450"/>
    <property type="match status" value="1"/>
</dbReference>
<evidence type="ECO:0000256" key="5">
    <source>
        <dbReference type="ARBA" id="ARBA00023002"/>
    </source>
</evidence>
<keyword evidence="4 8" id="KW-0479">Metal-binding</keyword>
<dbReference type="InterPro" id="IPR001128">
    <property type="entry name" value="Cyt_P450"/>
</dbReference>